<feature type="compositionally biased region" description="Basic and acidic residues" evidence="1">
    <location>
        <begin position="444"/>
        <end position="460"/>
    </location>
</feature>
<organism evidence="2 3">
    <name type="scientific">Rhizopogon vinicolor AM-OR11-026</name>
    <dbReference type="NCBI Taxonomy" id="1314800"/>
    <lineage>
        <taxon>Eukaryota</taxon>
        <taxon>Fungi</taxon>
        <taxon>Dikarya</taxon>
        <taxon>Basidiomycota</taxon>
        <taxon>Agaricomycotina</taxon>
        <taxon>Agaricomycetes</taxon>
        <taxon>Agaricomycetidae</taxon>
        <taxon>Boletales</taxon>
        <taxon>Suillineae</taxon>
        <taxon>Rhizopogonaceae</taxon>
        <taxon>Rhizopogon</taxon>
    </lineage>
</organism>
<sequence>MYYRYKDLETAQAEGKGLSFLPLPVAVPNAPLLRNGRSDRDRNRMVAPLIMSEAFFDAGHPSKKSHSSWTKMLDILYTVRLCIHDWPAGVPPPGRDFDLKTLSASQLRALVGPYPRKELGNIYLEDLGRDEDEYDAEKATTTKQKGKSRARGTVVEEPDISLSIKDWSPHLTRHCGEVNLIPLVIATDGVILRRLKDSEKFIKELPPHVAHKQLVRTIHEESPNSDAGAEHLNTGTSRPMGASRSHPGPSGSHQEASRLHPAAPCSDYWASRSNSGAPRSQHGASRSNPPVPMHTNYDELLDYRVHPDECDDLPPSSPPPSSPYVTPQGLNAAAGRYQYNCLREDIRHSMGSQLATQKRTRDDYETAREAEDIETGIVDERYRSRIHDRANMDIRSTLGHNPKPYVRTPSKAHMGPAPNQNTTCLPSRSSIMPYSEGSPSPRQYDSHVRSAHVRPVDHRLLAPVDE</sequence>
<evidence type="ECO:0000256" key="1">
    <source>
        <dbReference type="SAM" id="MobiDB-lite"/>
    </source>
</evidence>
<evidence type="ECO:0000313" key="2">
    <source>
        <dbReference type="EMBL" id="OAX32278.1"/>
    </source>
</evidence>
<accession>A0A1B7MI76</accession>
<dbReference type="Proteomes" id="UP000092154">
    <property type="component" value="Unassembled WGS sequence"/>
</dbReference>
<keyword evidence="3" id="KW-1185">Reference proteome</keyword>
<dbReference type="OrthoDB" id="2666400at2759"/>
<protein>
    <submittedName>
        <fullName evidence="2">Uncharacterized protein</fullName>
    </submittedName>
</protein>
<feature type="compositionally biased region" description="Polar residues" evidence="1">
    <location>
        <begin position="271"/>
        <end position="288"/>
    </location>
</feature>
<dbReference type="InParanoid" id="A0A1B7MI76"/>
<dbReference type="EMBL" id="KV449059">
    <property type="protein sequence ID" value="OAX32278.1"/>
    <property type="molecule type" value="Genomic_DNA"/>
</dbReference>
<proteinExistence type="predicted"/>
<dbReference type="AlphaFoldDB" id="A0A1B7MI76"/>
<evidence type="ECO:0000313" key="3">
    <source>
        <dbReference type="Proteomes" id="UP000092154"/>
    </source>
</evidence>
<feature type="region of interest" description="Disordered" evidence="1">
    <location>
        <begin position="219"/>
        <end position="329"/>
    </location>
</feature>
<gene>
    <name evidence="2" type="ORF">K503DRAFT_805348</name>
</gene>
<feature type="compositionally biased region" description="Polar residues" evidence="1">
    <location>
        <begin position="418"/>
        <end position="443"/>
    </location>
</feature>
<reference evidence="2 3" key="1">
    <citation type="submission" date="2016-06" db="EMBL/GenBank/DDBJ databases">
        <title>Comparative genomics of the ectomycorrhizal sister species Rhizopogon vinicolor and Rhizopogon vesiculosus (Basidiomycota: Boletales) reveals a divergence of the mating type B locus.</title>
        <authorList>
            <consortium name="DOE Joint Genome Institute"/>
            <person name="Mujic A.B."/>
            <person name="Kuo A."/>
            <person name="Tritt A."/>
            <person name="Lipzen A."/>
            <person name="Chen C."/>
            <person name="Johnson J."/>
            <person name="Sharma A."/>
            <person name="Barry K."/>
            <person name="Grigoriev I.V."/>
            <person name="Spatafora J.W."/>
        </authorList>
    </citation>
    <scope>NUCLEOTIDE SEQUENCE [LARGE SCALE GENOMIC DNA]</scope>
    <source>
        <strain evidence="2 3">AM-OR11-026</strain>
    </source>
</reference>
<name>A0A1B7MI76_9AGAM</name>
<feature type="region of interest" description="Disordered" evidence="1">
    <location>
        <begin position="395"/>
        <end position="466"/>
    </location>
</feature>